<dbReference type="Gene3D" id="3.90.320.10">
    <property type="match status" value="1"/>
</dbReference>
<gene>
    <name evidence="2" type="ordered locus">CSE_06170</name>
</gene>
<evidence type="ECO:0000313" key="3">
    <source>
        <dbReference type="Proteomes" id="UP000004793"/>
    </source>
</evidence>
<name>A0A7U6GE61_CALEA</name>
<accession>A0A7U6GE61</accession>
<protein>
    <recommendedName>
        <fullName evidence="1">PD-(D/E)XK endonuclease-like domain-containing protein</fullName>
    </recommendedName>
</protein>
<feature type="domain" description="PD-(D/E)XK endonuclease-like" evidence="1">
    <location>
        <begin position="19"/>
        <end position="238"/>
    </location>
</feature>
<dbReference type="SUPFAM" id="SSF52980">
    <property type="entry name" value="Restriction endonuclease-like"/>
    <property type="match status" value="1"/>
</dbReference>
<dbReference type="AlphaFoldDB" id="A0A7U6GE61"/>
<evidence type="ECO:0000313" key="2">
    <source>
        <dbReference type="EMBL" id="BAL80743.1"/>
    </source>
</evidence>
<dbReference type="InterPro" id="IPR011604">
    <property type="entry name" value="PDDEXK-like_dom_sf"/>
</dbReference>
<dbReference type="EMBL" id="AP012051">
    <property type="protein sequence ID" value="BAL80743.1"/>
    <property type="molecule type" value="Genomic_DNA"/>
</dbReference>
<reference evidence="2 3" key="1">
    <citation type="submission" date="2011-01" db="EMBL/GenBank/DDBJ databases">
        <title>Whole genome sequence of Caldisericum exile AZM16c01.</title>
        <authorList>
            <person name="Narita-Yamada S."/>
            <person name="Kawakoshi A."/>
            <person name="Nakamura S."/>
            <person name="Sasagawa M."/>
            <person name="Fukada J."/>
            <person name="Sekine M."/>
            <person name="Kato Y."/>
            <person name="Fukai R."/>
            <person name="Sasaki K."/>
            <person name="Hanamaki A."/>
            <person name="Narita H."/>
            <person name="Konno Y."/>
            <person name="Mori K."/>
            <person name="Yamazaki S."/>
            <person name="Suzuki K."/>
            <person name="Fujita N."/>
        </authorList>
    </citation>
    <scope>NUCLEOTIDE SEQUENCE [LARGE SCALE GENOMIC DNA]</scope>
    <source>
        <strain evidence="3">DSM 21853 / NBRC 104410 / AZM16c01</strain>
    </source>
</reference>
<keyword evidence="3" id="KW-1185">Reference proteome</keyword>
<proteinExistence type="predicted"/>
<dbReference type="KEGG" id="cex:CSE_06170"/>
<dbReference type="Pfam" id="PF12705">
    <property type="entry name" value="PDDEXK_1"/>
    <property type="match status" value="1"/>
</dbReference>
<organism evidence="2 3">
    <name type="scientific">Caldisericum exile (strain DSM 21853 / NBRC 104410 / AZM16c01)</name>
    <dbReference type="NCBI Taxonomy" id="511051"/>
    <lineage>
        <taxon>Bacteria</taxon>
        <taxon>Pseudomonadati</taxon>
        <taxon>Caldisericota/Cryosericota group</taxon>
        <taxon>Caldisericota</taxon>
        <taxon>Caldisericia</taxon>
        <taxon>Caldisericales</taxon>
        <taxon>Caldisericaceae</taxon>
        <taxon>Caldisericum</taxon>
    </lineage>
</organism>
<dbReference type="InterPro" id="IPR011335">
    <property type="entry name" value="Restrct_endonuc-II-like"/>
</dbReference>
<dbReference type="InterPro" id="IPR038726">
    <property type="entry name" value="PDDEXK_AddAB-type"/>
</dbReference>
<dbReference type="Proteomes" id="UP000004793">
    <property type="component" value="Chromosome"/>
</dbReference>
<sequence>MLSKCKKALALKLKGYNVNFKFEKLSYTGTLLHKVLNNFAKTVNQGLFNEFDTKNIEVESIIKNRLYEIFLKEIDKDKKSALDLVWKYLEDFSVLLSTLVEENDVSSKDTFIFSEKPFKYKLTDDIAIKGRFDVLLRVGDKVKIIDYKTGKDDFERDIFQISLYHEAVRNILGIEAEPHVIYFQDGKIMVETYTHEEIKITIEFIKELLTSFINEFESEEIRPPTKNREICKFCSMRNYSFCKFT</sequence>
<evidence type="ECO:0000259" key="1">
    <source>
        <dbReference type="Pfam" id="PF12705"/>
    </source>
</evidence>